<dbReference type="PANTHER" id="PTHR31284">
    <property type="entry name" value="ACID PHOSPHATASE-LIKE PROTEIN"/>
    <property type="match status" value="1"/>
</dbReference>
<sequence length="277" mass="29234">MRFPRAETIAAIGLFTGSLALLLTAHPAAALTGAALTGAALPAAALPAEVTPLIVPGTAAPVFGADIHLPPLSQTRYHDAGRGPTRVIREYQSSGRYAQDQQAVAAKAEAFLADWLATTCGDTSQAACRPVAVFDIDDTLLNWYPVLTAHDFTSTSAQRAAAVKDCTTPAIAPVRALLKEAKVLGADVFLLSGRSEGQRADTEACLRKRGITGWAKLTLRSAKQESLSANDFKSAQRAQWELDGWRLALNIGDQVSDLAGGHAAAGFLLPNPMYYIP</sequence>
<protein>
    <submittedName>
        <fullName evidence="2">Unannotated protein</fullName>
    </submittedName>
</protein>
<proteinExistence type="predicted"/>
<dbReference type="Gene3D" id="3.40.50.1000">
    <property type="entry name" value="HAD superfamily/HAD-like"/>
    <property type="match status" value="1"/>
</dbReference>
<name>A0A6J7K8V9_9ZZZZ</name>
<dbReference type="AlphaFoldDB" id="A0A6J7K8V9"/>
<reference evidence="2" key="1">
    <citation type="submission" date="2020-05" db="EMBL/GenBank/DDBJ databases">
        <authorList>
            <person name="Chiriac C."/>
            <person name="Salcher M."/>
            <person name="Ghai R."/>
            <person name="Kavagutti S V."/>
        </authorList>
    </citation>
    <scope>NUCLEOTIDE SEQUENCE</scope>
</reference>
<dbReference type="Pfam" id="PF03767">
    <property type="entry name" value="Acid_phosphat_B"/>
    <property type="match status" value="1"/>
</dbReference>
<evidence type="ECO:0000313" key="2">
    <source>
        <dbReference type="EMBL" id="CAB4951423.1"/>
    </source>
</evidence>
<dbReference type="EMBL" id="CAFBNE010000046">
    <property type="protein sequence ID" value="CAB4951423.1"/>
    <property type="molecule type" value="Genomic_DNA"/>
</dbReference>
<evidence type="ECO:0000256" key="1">
    <source>
        <dbReference type="ARBA" id="ARBA00022729"/>
    </source>
</evidence>
<keyword evidence="1" id="KW-0732">Signal</keyword>
<dbReference type="PANTHER" id="PTHR31284:SF10">
    <property type="entry name" value="ACID PHOSPHATASE-LIKE PROTEIN"/>
    <property type="match status" value="1"/>
</dbReference>
<dbReference type="InterPro" id="IPR023214">
    <property type="entry name" value="HAD_sf"/>
</dbReference>
<dbReference type="InterPro" id="IPR005519">
    <property type="entry name" value="Acid_phosphat_B-like"/>
</dbReference>
<organism evidence="2">
    <name type="scientific">freshwater metagenome</name>
    <dbReference type="NCBI Taxonomy" id="449393"/>
    <lineage>
        <taxon>unclassified sequences</taxon>
        <taxon>metagenomes</taxon>
        <taxon>ecological metagenomes</taxon>
    </lineage>
</organism>
<dbReference type="SUPFAM" id="SSF56784">
    <property type="entry name" value="HAD-like"/>
    <property type="match status" value="1"/>
</dbReference>
<dbReference type="InterPro" id="IPR036412">
    <property type="entry name" value="HAD-like_sf"/>
</dbReference>
<gene>
    <name evidence="2" type="ORF">UFOPK3772_01569</name>
</gene>
<accession>A0A6J7K8V9</accession>